<sequence>MFGNIDAGHPAAARVVPERQACADADLQYIRTGRRRERRKLAVTVTQDAAINAVIDRRPALIDFLLIFRPVAKL</sequence>
<accession>A0A7W5G0K1</accession>
<comment type="caution">
    <text evidence="1">The sequence shown here is derived from an EMBL/GenBank/DDBJ whole genome shotgun (WGS) entry which is preliminary data.</text>
</comment>
<evidence type="ECO:0000313" key="2">
    <source>
        <dbReference type="Proteomes" id="UP000518315"/>
    </source>
</evidence>
<reference evidence="1 2" key="1">
    <citation type="submission" date="2020-08" db="EMBL/GenBank/DDBJ databases">
        <title>Genomic Encyclopedia of Type Strains, Phase III (KMG-III): the genomes of soil and plant-associated and newly described type strains.</title>
        <authorList>
            <person name="Whitman W."/>
        </authorList>
    </citation>
    <scope>NUCLEOTIDE SEQUENCE [LARGE SCALE GENOMIC DNA]</scope>
    <source>
        <strain evidence="1 2">CECT 4113</strain>
    </source>
</reference>
<evidence type="ECO:0000313" key="1">
    <source>
        <dbReference type="EMBL" id="MBB3135740.1"/>
    </source>
</evidence>
<protein>
    <submittedName>
        <fullName evidence="1">Precorrin-6x reductase</fullName>
    </submittedName>
</protein>
<dbReference type="AlphaFoldDB" id="A0A7W5G0K1"/>
<name>A0A7W5G0K1_9HYPH</name>
<dbReference type="Proteomes" id="UP000518315">
    <property type="component" value="Unassembled WGS sequence"/>
</dbReference>
<gene>
    <name evidence="1" type="ORF">FHS26_003486</name>
</gene>
<proteinExistence type="predicted"/>
<organism evidence="1 2">
    <name type="scientific">Rhizobium pisi</name>
    <dbReference type="NCBI Taxonomy" id="574561"/>
    <lineage>
        <taxon>Bacteria</taxon>
        <taxon>Pseudomonadati</taxon>
        <taxon>Pseudomonadota</taxon>
        <taxon>Alphaproteobacteria</taxon>
        <taxon>Hyphomicrobiales</taxon>
        <taxon>Rhizobiaceae</taxon>
        <taxon>Rhizobium/Agrobacterium group</taxon>
        <taxon>Rhizobium</taxon>
    </lineage>
</organism>
<keyword evidence="2" id="KW-1185">Reference proteome</keyword>
<dbReference type="EMBL" id="JACHXH010000011">
    <property type="protein sequence ID" value="MBB3135740.1"/>
    <property type="molecule type" value="Genomic_DNA"/>
</dbReference>